<sequence length="214" mass="22515">MTGELLIRLGPLIGGLILMAICAVAILRNPAVSNVFAGLLAFGGLLFVIPALAFFNFKGLGIELSGQAATSGQVNEQAAGINARLEDIKTELADLRRKVAPAAPAPAPPSAEFGANRSSTVIVVYPSDPKMKALAKQMENDLLRKGYLATSVFSDYSELSDAKKGAPGSVRYVFADPAKAASVKQLLKPETSGLTALPDDQRQQMSADVQVLLF</sequence>
<dbReference type="AlphaFoldDB" id="A0A975NKN8"/>
<proteinExistence type="predicted"/>
<feature type="transmembrane region" description="Helical" evidence="1">
    <location>
        <begin position="6"/>
        <end position="27"/>
    </location>
</feature>
<keyword evidence="1" id="KW-1133">Transmembrane helix</keyword>
<accession>A0A975NKN8</accession>
<organism evidence="2 3">
    <name type="scientific">Bradyrhizobium sediminis</name>
    <dbReference type="NCBI Taxonomy" id="2840469"/>
    <lineage>
        <taxon>Bacteria</taxon>
        <taxon>Pseudomonadati</taxon>
        <taxon>Pseudomonadota</taxon>
        <taxon>Alphaproteobacteria</taxon>
        <taxon>Hyphomicrobiales</taxon>
        <taxon>Nitrobacteraceae</taxon>
        <taxon>Bradyrhizobium</taxon>
    </lineage>
</organism>
<evidence type="ECO:0000256" key="1">
    <source>
        <dbReference type="SAM" id="Phobius"/>
    </source>
</evidence>
<protein>
    <submittedName>
        <fullName evidence="2">Uncharacterized protein</fullName>
    </submittedName>
</protein>
<dbReference type="Proteomes" id="UP000680805">
    <property type="component" value="Chromosome"/>
</dbReference>
<name>A0A975NKN8_9BRAD</name>
<keyword evidence="1" id="KW-0812">Transmembrane</keyword>
<gene>
    <name evidence="2" type="ORF">KMZ68_16510</name>
</gene>
<feature type="transmembrane region" description="Helical" evidence="1">
    <location>
        <begin position="34"/>
        <end position="55"/>
    </location>
</feature>
<reference evidence="2" key="1">
    <citation type="submission" date="2021-06" db="EMBL/GenBank/DDBJ databases">
        <title>Bradyrhizobium sp. S2-11-2 Genome sequencing.</title>
        <authorList>
            <person name="Jin L."/>
        </authorList>
    </citation>
    <scope>NUCLEOTIDE SEQUENCE</scope>
    <source>
        <strain evidence="2">S2-11-2</strain>
    </source>
</reference>
<dbReference type="RefSeq" id="WP_215612302.1">
    <property type="nucleotide sequence ID" value="NZ_CP076135.1"/>
</dbReference>
<dbReference type="KEGG" id="bsei:KMZ68_16510"/>
<dbReference type="EMBL" id="CP076135">
    <property type="protein sequence ID" value="QWG16600.1"/>
    <property type="molecule type" value="Genomic_DNA"/>
</dbReference>
<keyword evidence="1" id="KW-0472">Membrane</keyword>
<evidence type="ECO:0000313" key="2">
    <source>
        <dbReference type="EMBL" id="QWG16600.1"/>
    </source>
</evidence>
<evidence type="ECO:0000313" key="3">
    <source>
        <dbReference type="Proteomes" id="UP000680805"/>
    </source>
</evidence>